<dbReference type="GO" id="GO:0016787">
    <property type="term" value="F:hydrolase activity"/>
    <property type="evidence" value="ECO:0007669"/>
    <property type="project" value="UniProtKB-KW"/>
</dbReference>
<feature type="active site" evidence="14">
    <location>
        <position position="115"/>
    </location>
</feature>
<dbReference type="Gene3D" id="3.30.70.2640">
    <property type="entry name" value="Arenavirus RNA polymerase"/>
    <property type="match status" value="1"/>
</dbReference>
<dbReference type="Proteomes" id="UP000127341">
    <property type="component" value="Genome"/>
</dbReference>
<evidence type="ECO:0000256" key="1">
    <source>
        <dbReference type="ARBA" id="ARBA00004340"/>
    </source>
</evidence>
<dbReference type="GO" id="GO:0075526">
    <property type="term" value="P:cap snatching"/>
    <property type="evidence" value="ECO:0007669"/>
    <property type="project" value="UniProtKB-UniRule"/>
</dbReference>
<keyword evidence="7 14" id="KW-0547">Nucleotide-binding</keyword>
<evidence type="ECO:0000256" key="2">
    <source>
        <dbReference type="ARBA" id="ARBA00022484"/>
    </source>
</evidence>
<comment type="cofactor">
    <cofactor evidence="14">
        <name>Mn(2+)</name>
        <dbReference type="ChEBI" id="CHEBI:29035"/>
    </cofactor>
    <text evidence="14">For endonuclease activity. Binds 2 Mn(2+) ions in the active site. The divalent metal ions are crucial for catalytic activity.</text>
</comment>
<evidence type="ECO:0000256" key="5">
    <source>
        <dbReference type="ARBA" id="ARBA00022715"/>
    </source>
</evidence>
<dbReference type="InterPro" id="IPR010453">
    <property type="entry name" value="RNA_pol_arenavir"/>
</dbReference>
<keyword evidence="10 14" id="KW-0946">Virion</keyword>
<dbReference type="Gene3D" id="1.20.1440.300">
    <property type="entry name" value="RNA-directed RNA polymerase L, helical domain"/>
    <property type="match status" value="1"/>
</dbReference>
<keyword evidence="17" id="KW-1185">Reference proteome</keyword>
<dbReference type="InterPro" id="IPR048006">
    <property type="entry name" value="CapSnatch_bunyavir"/>
</dbReference>
<keyword evidence="3 14" id="KW-0808">Transferase</keyword>
<evidence type="ECO:0000256" key="8">
    <source>
        <dbReference type="ARBA" id="ARBA00022801"/>
    </source>
</evidence>
<comment type="subcellular location">
    <subcellularLocation>
        <location evidence="1">Host cell</location>
    </subcellularLocation>
    <subcellularLocation>
        <location evidence="14">Virion</location>
    </subcellularLocation>
    <subcellularLocation>
        <location evidence="14">Host cytoplasm</location>
    </subcellularLocation>
</comment>
<keyword evidence="11 14" id="KW-0693">Viral RNA replication</keyword>
<feature type="binding site" evidence="14">
    <location>
        <position position="1341"/>
    </location>
    <ligand>
        <name>Mg(2+)</name>
        <dbReference type="ChEBI" id="CHEBI:18420"/>
        <note>catalytic; for RdRp activity</note>
    </ligand>
</feature>
<dbReference type="InterPro" id="IPR026382">
    <property type="entry name" value="CapSnatch_arenavir"/>
</dbReference>
<evidence type="ECO:0000256" key="9">
    <source>
        <dbReference type="ARBA" id="ARBA00022842"/>
    </source>
</evidence>
<dbReference type="GO" id="GO:0039689">
    <property type="term" value="P:negative stranded viral RNA replication"/>
    <property type="evidence" value="ECO:0007669"/>
    <property type="project" value="UniProtKB-UniRule"/>
</dbReference>
<evidence type="ECO:0000256" key="13">
    <source>
        <dbReference type="ARBA" id="ARBA00048744"/>
    </source>
</evidence>
<dbReference type="InterPro" id="IPR007099">
    <property type="entry name" value="RNA-dir_pol_NSvirus"/>
</dbReference>
<dbReference type="GO" id="GO:0043657">
    <property type="term" value="C:host cell"/>
    <property type="evidence" value="ECO:0007669"/>
    <property type="project" value="UniProtKB-SubCell"/>
</dbReference>
<keyword evidence="2 14" id="KW-0696">RNA-directed RNA polymerase</keyword>
<name>D4N7Z9_9VIRU</name>
<reference evidence="16 17" key="1">
    <citation type="journal article" date="2010" name="J. Gen. Virol.">
        <title>Genomic and phylogenetic characterization of Merino Walk virus, a novel arenavirus isolated in South Africa.</title>
        <authorList>
            <person name="Palacios G."/>
            <person name="Savji N."/>
            <person name="Hui J."/>
            <person name="Travassos da Rosa A."/>
            <person name="Popov V."/>
            <person name="Briese T."/>
            <person name="Tesh R."/>
            <person name="Lipkin W.I."/>
        </authorList>
    </citation>
    <scope>NUCLEOTIDE SEQUENCE [LARGE SCALE GENOMIC DNA]</scope>
    <source>
        <strain evidence="16">Merino Walk</strain>
    </source>
</reference>
<dbReference type="EC" id="2.7.7.48" evidence="14"/>
<keyword evidence="12 14" id="KW-1035">Host cytoplasm</keyword>
<dbReference type="EMBL" id="GU078661">
    <property type="protein sequence ID" value="ADD63340.1"/>
    <property type="molecule type" value="Genomic_RNA"/>
</dbReference>
<comment type="miscellaneous">
    <text evidence="14">Classified as His(-) endonuclease since it does not have a histidine upstream of the active site that coordinates the first cation. His(-) endonucleases display very low activity in vitro, although they are clearly active in vivo.</text>
</comment>
<evidence type="ECO:0000256" key="3">
    <source>
        <dbReference type="ARBA" id="ARBA00022679"/>
    </source>
</evidence>
<gene>
    <name evidence="14" type="primary">L</name>
</gene>
<evidence type="ECO:0000256" key="11">
    <source>
        <dbReference type="ARBA" id="ARBA00022953"/>
    </source>
</evidence>
<feature type="binding site" evidence="14">
    <location>
        <position position="51"/>
    </location>
    <ligand>
        <name>Mn(2+)</name>
        <dbReference type="ChEBI" id="CHEBI:29035"/>
        <label>1</label>
    </ligand>
</feature>
<accession>D4N7Z9</accession>
<feature type="binding site" evidence="14">
    <location>
        <position position="89"/>
    </location>
    <ligand>
        <name>Mn(2+)</name>
        <dbReference type="ChEBI" id="CHEBI:29035"/>
        <label>1</label>
    </ligand>
</feature>
<organism evidence="16 17">
    <name type="scientific">Mammarenavirus merinoense</name>
    <dbReference type="NCBI Taxonomy" id="3052319"/>
    <lineage>
        <taxon>Viruses</taxon>
        <taxon>Riboviria</taxon>
        <taxon>Orthornavirae</taxon>
        <taxon>Negarnaviricota</taxon>
        <taxon>Polyploviricotina</taxon>
        <taxon>Bunyaviricetes</taxon>
        <taxon>Hareavirales</taxon>
        <taxon>Arenaviridae</taxon>
        <taxon>Mammarenavirus</taxon>
    </lineage>
</organism>
<keyword evidence="6 14" id="KW-0479">Metal-binding</keyword>
<comment type="caution">
    <text evidence="14">Lacks conserved residue(s) required for the propagation of feature annotation.</text>
</comment>
<comment type="subunit">
    <text evidence="14">Homomultimer; the oligomeric structure is essential for the polymerase activity. Interacts with nucleoprotein N. Interacts with protein Z; this interaction inhibits viral transcription and replication, Z partially blocks the product exit tunnel for the releasing nascent RNA product.</text>
</comment>
<comment type="cofactor">
    <cofactor evidence="14">
        <name>Mg(2+)</name>
        <dbReference type="ChEBI" id="CHEBI:18420"/>
    </cofactor>
    <cofactor evidence="14">
        <name>Mn(2+)</name>
        <dbReference type="ChEBI" id="CHEBI:29035"/>
    </cofactor>
    <text evidence="14">For polymerase activity.</text>
</comment>
<keyword evidence="5 14" id="KW-1157">Cap snatching</keyword>
<evidence type="ECO:0000256" key="12">
    <source>
        <dbReference type="ARBA" id="ARBA00023200"/>
    </source>
</evidence>
<evidence type="ECO:0000256" key="10">
    <source>
        <dbReference type="ARBA" id="ARBA00022844"/>
    </source>
</evidence>
<dbReference type="Pfam" id="PF06317">
    <property type="entry name" value="Arena_RNA_pol"/>
    <property type="match status" value="1"/>
</dbReference>
<comment type="domain">
    <text evidence="14">The N-terminus contains the endonuclease activity (endoN). The central region contains the RdRp activity.</text>
</comment>
<evidence type="ECO:0000256" key="7">
    <source>
        <dbReference type="ARBA" id="ARBA00022741"/>
    </source>
</evidence>
<dbReference type="GO" id="GO:0030430">
    <property type="term" value="C:host cell cytoplasm"/>
    <property type="evidence" value="ECO:0007669"/>
    <property type="project" value="UniProtKB-SubCell"/>
</dbReference>
<dbReference type="PROSITE" id="PS50525">
    <property type="entry name" value="RDRP_SSRNA_NEG_SEG"/>
    <property type="match status" value="1"/>
</dbReference>
<evidence type="ECO:0000313" key="16">
    <source>
        <dbReference type="EMBL" id="ADD63340.1"/>
    </source>
</evidence>
<evidence type="ECO:0000313" key="17">
    <source>
        <dbReference type="Proteomes" id="UP000127341"/>
    </source>
</evidence>
<evidence type="ECO:0000259" key="15">
    <source>
        <dbReference type="PROSITE" id="PS50525"/>
    </source>
</evidence>
<evidence type="ECO:0000256" key="4">
    <source>
        <dbReference type="ARBA" id="ARBA00022695"/>
    </source>
</evidence>
<keyword evidence="4 14" id="KW-0548">Nucleotidyltransferase</keyword>
<dbReference type="KEGG" id="vg:18585692"/>
<evidence type="ECO:0000256" key="14">
    <source>
        <dbReference type="HAMAP-Rule" id="MF_04086"/>
    </source>
</evidence>
<evidence type="ECO:0000256" key="6">
    <source>
        <dbReference type="ARBA" id="ARBA00022723"/>
    </source>
</evidence>
<dbReference type="GO" id="GO:0046872">
    <property type="term" value="F:metal ion binding"/>
    <property type="evidence" value="ECO:0007669"/>
    <property type="project" value="UniProtKB-KW"/>
</dbReference>
<comment type="similarity">
    <text evidence="14">Belongs to the Bunyavirales RNA polymerase family.</text>
</comment>
<keyword evidence="9 14" id="KW-0460">Magnesium</keyword>
<keyword evidence="8 14" id="KW-0378">Hydrolase</keyword>
<dbReference type="RefSeq" id="YP_009019199.1">
    <property type="nucleotide sequence ID" value="NC_023763.1"/>
</dbReference>
<feature type="binding site" evidence="14">
    <location>
        <position position="89"/>
    </location>
    <ligand>
        <name>Mn(2+)</name>
        <dbReference type="ChEBI" id="CHEBI:29035"/>
        <label>2</label>
    </ligand>
</feature>
<feature type="domain" description="RdRp catalytic" evidence="15">
    <location>
        <begin position="1184"/>
        <end position="1379"/>
    </location>
</feature>
<dbReference type="HAMAP" id="MF_04086">
    <property type="entry name" value="ARENA_L"/>
    <property type="match status" value="1"/>
</dbReference>
<dbReference type="GO" id="GO:0000166">
    <property type="term" value="F:nucleotide binding"/>
    <property type="evidence" value="ECO:0007669"/>
    <property type="project" value="UniProtKB-UniRule"/>
</dbReference>
<keyword evidence="14" id="KW-0464">Manganese</keyword>
<dbReference type="EC" id="3.1.-.-" evidence="14"/>
<dbReference type="GO" id="GO:0044423">
    <property type="term" value="C:virion component"/>
    <property type="evidence" value="ECO:0007669"/>
    <property type="project" value="UniProtKB-KW"/>
</dbReference>
<comment type="function">
    <text evidence="14">RNA-dependent RNA polymerase, which is responsible for the replication and transcription of the viral RNA genome using antigenomic RNA as an intermediate. During transcription, synthesizes subgenomic RNAs and assures their capping by a cap-snatching mechanism, which involves the endonuclease activity cleaving the host capped pre-mRNAs. These short capped RNAs are then used as primers for viral transcription. The 3'-end of subgenomic mRNAs molecules are heterogeneous and not polyadenylated. The replicase function is to direct synthesis of antigenomic and genomic RNA which are encapsidated and non capped. As a consequence of the use of the same enzyme for both transcription and replication, these mechanisms need to be well coordinated. These processes may be regulated by proteins N and Z in a dose-dependent manner. Z protein inhibits the viral polymerase L und thus the viral transcription and RNA synthesis.</text>
</comment>
<dbReference type="GO" id="GO:0003968">
    <property type="term" value="F:RNA-directed RNA polymerase activity"/>
    <property type="evidence" value="ECO:0007669"/>
    <property type="project" value="UniProtKB-UniRule"/>
</dbReference>
<dbReference type="Pfam" id="PF17296">
    <property type="entry name" value="ArenaCapSnatch"/>
    <property type="match status" value="1"/>
</dbReference>
<dbReference type="NCBIfam" id="TIGR04202">
    <property type="entry name" value="capSnatchArena"/>
    <property type="match status" value="1"/>
</dbReference>
<protein>
    <recommendedName>
        <fullName evidence="14">RNA-directed RNA polymerase L</fullName>
        <shortName evidence="14">Protein L</shortName>
        <ecNumber evidence="14">2.7.7.48</ecNumber>
    </recommendedName>
    <alternativeName>
        <fullName evidence="14">Large structural protein</fullName>
    </alternativeName>
    <alternativeName>
        <fullName evidence="14">Replicase</fullName>
    </alternativeName>
    <alternativeName>
        <fullName evidence="14">Transcriptase</fullName>
    </alternativeName>
    <domain>
        <recommendedName>
            <fullName evidence="14">cap-snatching endonuclease</fullName>
            <ecNumber evidence="14">3.1.-.-</ecNumber>
        </recommendedName>
    </domain>
</protein>
<feature type="binding site" evidence="14">
    <location>
        <position position="102"/>
    </location>
    <ligand>
        <name>Mn(2+)</name>
        <dbReference type="ChEBI" id="CHEBI:29035"/>
        <label>1</label>
    </ligand>
</feature>
<proteinExistence type="inferred from homology"/>
<sequence>MEERVSEIKHLVCTYLREDVRISRQRLTLLSQSEPKFILIEGLKLLSLCIEIDSCEQNGCNHNTDNKSVEVILLENKILCPGLPFVVPDGYKLIGSTLILLECFVRNNTANFEVKYSEDLTKLSALKNDLLNIGVKMIPLVDGRVNYYTSLMPEWVCDRLKYLLTTLLEYSQESTALFEESEYARLVESLTNTASRSSGIDSINVLKDCRAQHHQDILSICHEGINNMMTELEIKTLLEKEYNVFHNKLQSGKLEKRIIRTDREKLLREFGDLYEKEGLPPTDDVWELIREGISSSPILRFVYAKFENQESKESIYNQSDTSNCLPLNVIRLLNKIKSLKVFNTRRKFMLMLDTIVLLSYIKHGDNTYPIECWLGNSFLSVNDRLVSLNATKEDLMKWLKRRTAKTAVATENEMTRLNTILHELIGKVMLKISKALKSVNLSFETYFVSPDFYHSVTLEQIEDFKMEGVQPSMYYRKLESTDYSYKLEEFSVDTASDFLMLSSLSLGLINSMKTSSTAKLRQNEVGKNRYDIVHCKESYYQTLKTPKGTFSLLYQKTGEGSKCYSINSSLLGHVSSFYADPKRYFVPIFSHNILSEMITTMMSWIIESGEVTQNLKEINAVLKFIVVLILSHPTKRAQKLLQNLRYFIMAYSSEYHLTSLLDKLKETLITPIEYVLFRLLRCLLRLLLVDTKKTVFSNVFKFILNTSYLCHFITKETPDRLTDQIKCFEKFLEPKIKFGSVNVNSKDVPSEEELLDTITLGEKFLNKSTCKDEKFEFGVPGVSRELFSCMLSAFNQGLLYEQSETLSKFKDPLMVSGCATALDLASNKSVVVNKYEQGQRVLDYNFNKIVSNAVCEISEVFHRKGRHCLLKSDYDYKVQKIISRLVLGGGDKKGSLQKNKRESDAEWSDVSDVFDSQQSDYYQRIKDAVDDVVSRYGLDASNQATKEVKPCLSDLFKANIDKLQYQLILSEITRHPVEEFDFTLFDDHFYQNICTSLYSDNEISSKYFLRESSSLVSIKDMSKALCKKFLDDEQYFSCFKLILLQMHADKMVGRFSHYKRKTINYKFDMEEFQKGVRLSERESNSEAISKALSLNNFTSSALKNLCFYSEESPQSYNSVSPDTGRLKFALSYKEQVGGNRELYIGDLRTKMFTRLIEDYFEAFTNQFKGSCLNNEKEFENAIISMKLNVSLANLSYSMDHSKWGPMMCPLLFIACLQNIKLAPSMGLDCNSSKEYITTLLSWHIHKIVEIPFNVVNAMMKSYLKRGLGLMKNSSITETEAFFFSSFDSNIIPSHISSVLDMGQGILHNTSDFYGLISERFINYCLRLIFPDTIESYTSSDDQITLFGPSISKLAEDEDELVEVILNFHYYLSDQLNKFVSPKSSIGRFVAEFKSRFFVWGEEVPLLTKFVAASLHNIKCKEPHQLSETIDTIIDQCVANGVPLKLCNLIQLRVIRLLEYSQYPIDPFLLNVHSDAKDWVDGNRGYRIMRNIERIDPEGTKLIRSIMRKLYNQLKQGKLHEEFTASFLSGDIYQNLYKICSMFGVEVGNTDLFSIGWLNLSACMPLRMVLRQKVLYPGIVNVEDEKLPTIVKTLQSKLSQHFTKGAQKLLSESINRSAFQSSIASGFVGLCKTIGSKCVRDSDRGTHYIKSVLNCLKKVEGVVPLTIEGMQVWKLNTDLKSIDDCWVVQLLRPILWDYFCIGLSTALEIGPWVLGEPKIKTVSKVIKFRCCDYFPTRPSSTRILEDRVNYNHIIHSIRRLYPDVFEKYLLPFMSDLAATKMKWSPRIKFLDLCVVLDVNCEALSLVSHVVKWKREELYTVLSSDLAVMHERQNTTLVDQRVVCSEDICKNFLKQLFFESYLRSFVATSRTLGSFSWFPHRTSLPESEGLKMLGPFATFVEKVIYKGIERPMYRYDLFMGFSHLTYVIENPVFNLSQLIASGLTETGVYESLGAFWDALKGLKPGSIEILVTIRFRIKSQGESYAQTFNLILSFRGSIAEGNRFIPSSLGVQYSGQTDDKYLMDCWNLVKADETLKIGEAHWFISMSNVSDYFVERVDGDSVLVCKVVLTKELMSVLKEDMVRVGPEWEYEPIVVRQGSLWEGEHRMIDIVVDINDDDFRVFMDELLDDHFDIFIKSLHNIIKDRLRSKRSFESLDMLGVLSSKDGVDAIGIINQCFQGIEGWCEFKTHKLCYSNSLGKVMVACSNGSKRLRGVQCEELGWSPGVEDID</sequence>
<comment type="catalytic activity">
    <reaction evidence="13 14">
        <text>RNA(n) + a ribonucleoside 5'-triphosphate = RNA(n+1) + diphosphate</text>
        <dbReference type="Rhea" id="RHEA:21248"/>
        <dbReference type="Rhea" id="RHEA-COMP:14527"/>
        <dbReference type="Rhea" id="RHEA-COMP:17342"/>
        <dbReference type="ChEBI" id="CHEBI:33019"/>
        <dbReference type="ChEBI" id="CHEBI:61557"/>
        <dbReference type="ChEBI" id="CHEBI:140395"/>
        <dbReference type="EC" id="2.7.7.48"/>
    </reaction>
</comment>